<evidence type="ECO:0000313" key="1">
    <source>
        <dbReference type="EMBL" id="TGN27696.1"/>
    </source>
</evidence>
<dbReference type="SUPFAM" id="SSF47413">
    <property type="entry name" value="lambda repressor-like DNA-binding domains"/>
    <property type="match status" value="1"/>
</dbReference>
<protein>
    <submittedName>
        <fullName evidence="1">XRE family transcriptional regulator</fullName>
    </submittedName>
</protein>
<dbReference type="GO" id="GO:0003677">
    <property type="term" value="F:DNA binding"/>
    <property type="evidence" value="ECO:0007669"/>
    <property type="project" value="InterPro"/>
</dbReference>
<sequence>MLTKKVELKQKYLKPKQQLREIRLKKELSTSYVAQLIGLDRRQYVAKEKGLFPFHDYEIVTLVNELDIDKEVFFI</sequence>
<dbReference type="RefSeq" id="WP_126565784.1">
    <property type="nucleotide sequence ID" value="NZ_BMCY01000002.1"/>
</dbReference>
<comment type="caution">
    <text evidence="1">The sequence shown here is derived from an EMBL/GenBank/DDBJ whole genome shotgun (WGS) entry which is preliminary data.</text>
</comment>
<gene>
    <name evidence="1" type="ORF">E2558_07555</name>
</gene>
<reference evidence="1 2" key="1">
    <citation type="submission" date="2019-04" db="EMBL/GenBank/DDBJ databases">
        <title>Genomic characterization of Staphylococcus petrasii strains.</title>
        <authorList>
            <person name="Vrbovska V."/>
            <person name="Kovarovic V."/>
            <person name="Maslanova I."/>
            <person name="Indrakova A."/>
            <person name="Petras P."/>
            <person name="Sedo O."/>
            <person name="Svec P."/>
            <person name="Fisarova L."/>
            <person name="Sedlacek I."/>
            <person name="Doskar J."/>
            <person name="Pantucek R."/>
        </authorList>
    </citation>
    <scope>NUCLEOTIDE SEQUENCE [LARGE SCALE GENOMIC DNA]</scope>
    <source>
        <strain evidence="1 2">CCM 8529</strain>
    </source>
</reference>
<dbReference type="Gene3D" id="1.10.260.40">
    <property type="entry name" value="lambda repressor-like DNA-binding domains"/>
    <property type="match status" value="1"/>
</dbReference>
<organism evidence="1 2">
    <name type="scientific">Staphylococcus pragensis</name>
    <dbReference type="NCBI Taxonomy" id="1611836"/>
    <lineage>
        <taxon>Bacteria</taxon>
        <taxon>Bacillati</taxon>
        <taxon>Bacillota</taxon>
        <taxon>Bacilli</taxon>
        <taxon>Bacillales</taxon>
        <taxon>Staphylococcaceae</taxon>
        <taxon>Staphylococcus</taxon>
    </lineage>
</organism>
<dbReference type="EMBL" id="SRPJ01000002">
    <property type="protein sequence ID" value="TGN27696.1"/>
    <property type="molecule type" value="Genomic_DNA"/>
</dbReference>
<dbReference type="InterPro" id="IPR010982">
    <property type="entry name" value="Lambda_DNA-bd_dom_sf"/>
</dbReference>
<proteinExistence type="predicted"/>
<name>A0A4Z1B8F5_9STAP</name>
<dbReference type="Proteomes" id="UP000297459">
    <property type="component" value="Unassembled WGS sequence"/>
</dbReference>
<evidence type="ECO:0000313" key="2">
    <source>
        <dbReference type="Proteomes" id="UP000297459"/>
    </source>
</evidence>
<dbReference type="AlphaFoldDB" id="A0A4Z1B8F5"/>
<accession>A0A4Z1B8F5</accession>
<keyword evidence="2" id="KW-1185">Reference proteome</keyword>